<evidence type="ECO:0000256" key="8">
    <source>
        <dbReference type="ARBA" id="ARBA00023136"/>
    </source>
</evidence>
<dbReference type="Pfam" id="PF07992">
    <property type="entry name" value="Pyr_redox_2"/>
    <property type="match status" value="1"/>
</dbReference>
<dbReference type="AlphaFoldDB" id="A1AXV0"/>
<comment type="catalytic activity">
    <reaction evidence="9">
        <text>n a quinone + n hydrogen sulfide + n H(+) = polysulfur(n-2) + n a quinol</text>
        <dbReference type="Rhea" id="RHEA:30239"/>
        <dbReference type="Rhea" id="RHEA-COMP:19475"/>
        <dbReference type="ChEBI" id="CHEBI:15378"/>
        <dbReference type="ChEBI" id="CHEBI:17909"/>
        <dbReference type="ChEBI" id="CHEBI:24646"/>
        <dbReference type="ChEBI" id="CHEBI:29919"/>
        <dbReference type="ChEBI" id="CHEBI:132124"/>
        <dbReference type="EC" id="1.8.5.4"/>
    </reaction>
</comment>
<gene>
    <name evidence="16" type="ordered locus">Rmag_1053</name>
</gene>
<dbReference type="PANTHER" id="PTHR43755:SF1">
    <property type="entry name" value="FAD-DEPENDENT PYRIDINE NUCLEOTIDE-DISULPHIDE OXIDOREDUCTASE"/>
    <property type="match status" value="1"/>
</dbReference>
<comment type="function">
    <text evidence="10">Catalyzes the oxidation of hydrogen sulfide, with the help of a quinone. Consecutive reaction cycles lead to the accumulation of a polysulfide product on the active site Cys residues; these products are released when they exceed a critical length, typically as cyclooctasulfur.</text>
</comment>
<evidence type="ECO:0000256" key="9">
    <source>
        <dbReference type="ARBA" id="ARBA00050821"/>
    </source>
</evidence>
<keyword evidence="6" id="KW-0274">FAD</keyword>
<evidence type="ECO:0000256" key="6">
    <source>
        <dbReference type="ARBA" id="ARBA00022827"/>
    </source>
</evidence>
<evidence type="ECO:0000256" key="13">
    <source>
        <dbReference type="ARBA" id="ARBA00071264"/>
    </source>
</evidence>
<evidence type="ECO:0000256" key="14">
    <source>
        <dbReference type="ARBA" id="ARBA00081101"/>
    </source>
</evidence>
<dbReference type="EMBL" id="CP000488">
    <property type="protein sequence ID" value="ABL02757.1"/>
    <property type="molecule type" value="Genomic_DNA"/>
</dbReference>
<comment type="similarity">
    <text evidence="11">Belongs to the SQRD family.</text>
</comment>
<dbReference type="GO" id="GO:0000166">
    <property type="term" value="F:nucleotide binding"/>
    <property type="evidence" value="ECO:0007669"/>
    <property type="project" value="UniProtKB-KW"/>
</dbReference>
<evidence type="ECO:0000313" key="17">
    <source>
        <dbReference type="Proteomes" id="UP000002587"/>
    </source>
</evidence>
<dbReference type="Proteomes" id="UP000002587">
    <property type="component" value="Chromosome"/>
</dbReference>
<keyword evidence="3" id="KW-0285">Flavoprotein</keyword>
<dbReference type="FunFam" id="3.50.50.100:FF:000017">
    <property type="entry name" value="Sulfide-quinone reductase"/>
    <property type="match status" value="1"/>
</dbReference>
<protein>
    <recommendedName>
        <fullName evidence="13">Sulfide-quinone reductase</fullName>
        <ecNumber evidence="12">1.8.5.4</ecNumber>
    </recommendedName>
    <alternativeName>
        <fullName evidence="14">Sulfide:quinone oxidoreductase</fullName>
    </alternativeName>
</protein>
<dbReference type="PANTHER" id="PTHR43755">
    <property type="match status" value="1"/>
</dbReference>
<dbReference type="Gene3D" id="3.50.50.100">
    <property type="match status" value="1"/>
</dbReference>
<sequence>MAHVVVIGASTGGLPFAYDIKKTLGKDHKVTVISNNPNFNFIPSNPWLAVGWRSEEDISFLLEPHLKRKNIGLIIGEASEIKPNDNQVMVGDRIVDYDYLVLATGPKLAFDEVEGLGPEGHSVSICTTAHAESARQKWEEFCSNGGGPIVVGAVQGASCFGPVYEFACIMDTDLKKRSIRDKCPITFVTAEPYIGHLGLGGVGDSKSLLESEFRKRHIKWIINAKVTNVTIDNVTVDQANDEGEVIKTIEIATQYTMMLPAFKGVDIVAKLADVDAGFVNPRGFVMVNDYQQSPVKSNIFSIGVNIAIPPVEATPVMCGTPKTGYMIESMVTAVVHNIEEMLANKAPSHIPTWNAVCIADMGDTAATFVAMPQIPPRNVTWAKKGKIMHIAKIAFEKFFIRNMKTGNSEPVYQKYIFKMLGIERLKKNRHS</sequence>
<reference evidence="16 17" key="1">
    <citation type="journal article" date="2007" name="Science">
        <title>The Calyptogena magnifica chemoautotrophic symbiont genome.</title>
        <authorList>
            <person name="Newton I.L.G."/>
            <person name="Woyke T."/>
            <person name="Auchtung T.A."/>
            <person name="Dilly G.F."/>
            <person name="Dutton R.J."/>
            <person name="Fisher M.C."/>
            <person name="Fontanez K.M."/>
            <person name="Lau E."/>
            <person name="Stewart F.J."/>
            <person name="Richardson P.M."/>
            <person name="Barry K.W."/>
            <person name="Saunders E."/>
            <person name="Detter J.C."/>
            <person name="Wu D."/>
            <person name="Eisen J.A."/>
            <person name="Cavanaugh C.M."/>
        </authorList>
    </citation>
    <scope>NUCLEOTIDE SEQUENCE [LARGE SCALE GENOMIC DNA]</scope>
    <source>
        <strain evidence="16 17">Cm</strain>
    </source>
</reference>
<dbReference type="eggNOG" id="COG0446">
    <property type="taxonomic scope" value="Bacteria"/>
</dbReference>
<keyword evidence="8" id="KW-0472">Membrane</keyword>
<proteinExistence type="inferred from homology"/>
<dbReference type="InterPro" id="IPR036188">
    <property type="entry name" value="FAD/NAD-bd_sf"/>
</dbReference>
<evidence type="ECO:0000256" key="11">
    <source>
        <dbReference type="ARBA" id="ARBA00060891"/>
    </source>
</evidence>
<dbReference type="EC" id="1.8.5.4" evidence="12"/>
<evidence type="ECO:0000259" key="15">
    <source>
        <dbReference type="Pfam" id="PF07992"/>
    </source>
</evidence>
<dbReference type="KEGG" id="rma:Rmag_1053"/>
<evidence type="ECO:0000256" key="10">
    <source>
        <dbReference type="ARBA" id="ARBA00054727"/>
    </source>
</evidence>
<evidence type="ECO:0000256" key="3">
    <source>
        <dbReference type="ARBA" id="ARBA00022630"/>
    </source>
</evidence>
<feature type="domain" description="FAD/NAD(P)-binding" evidence="15">
    <location>
        <begin position="3"/>
        <end position="303"/>
    </location>
</feature>
<evidence type="ECO:0000313" key="16">
    <source>
        <dbReference type="EMBL" id="ABL02757.1"/>
    </source>
</evidence>
<keyword evidence="7 16" id="KW-0560">Oxidoreductase</keyword>
<evidence type="ECO:0000256" key="12">
    <source>
        <dbReference type="ARBA" id="ARBA00066453"/>
    </source>
</evidence>
<dbReference type="OrthoDB" id="9802771at2"/>
<comment type="subcellular location">
    <subcellularLocation>
        <location evidence="2">Membrane</location>
        <topology evidence="2">Peripheral membrane protein</topology>
    </subcellularLocation>
</comment>
<dbReference type="InterPro" id="IPR023753">
    <property type="entry name" value="FAD/NAD-binding_dom"/>
</dbReference>
<keyword evidence="5" id="KW-0547">Nucleotide-binding</keyword>
<accession>A1AXV0</accession>
<evidence type="ECO:0000256" key="4">
    <source>
        <dbReference type="ARBA" id="ARBA00022719"/>
    </source>
</evidence>
<comment type="cofactor">
    <cofactor evidence="1">
        <name>FAD</name>
        <dbReference type="ChEBI" id="CHEBI:57692"/>
    </cofactor>
</comment>
<evidence type="ECO:0000256" key="1">
    <source>
        <dbReference type="ARBA" id="ARBA00001974"/>
    </source>
</evidence>
<name>A1AXV0_RUTMC</name>
<evidence type="ECO:0000256" key="7">
    <source>
        <dbReference type="ARBA" id="ARBA00023002"/>
    </source>
</evidence>
<dbReference type="SUPFAM" id="SSF51905">
    <property type="entry name" value="FAD/NAD(P)-binding domain"/>
    <property type="match status" value="2"/>
</dbReference>
<organism evidence="16 17">
    <name type="scientific">Ruthia magnifica subsp. Calyptogena magnifica</name>
    <dbReference type="NCBI Taxonomy" id="413404"/>
    <lineage>
        <taxon>Bacteria</taxon>
        <taxon>Pseudomonadati</taxon>
        <taxon>Pseudomonadota</taxon>
        <taxon>Gammaproteobacteria</taxon>
        <taxon>Candidatus Pseudothioglobaceae</taxon>
        <taxon>Candidatus Ruthturnera</taxon>
    </lineage>
</organism>
<keyword evidence="17" id="KW-1185">Reference proteome</keyword>
<dbReference type="GO" id="GO:0016020">
    <property type="term" value="C:membrane"/>
    <property type="evidence" value="ECO:0007669"/>
    <property type="project" value="UniProtKB-SubCell"/>
</dbReference>
<evidence type="ECO:0000256" key="2">
    <source>
        <dbReference type="ARBA" id="ARBA00004170"/>
    </source>
</evidence>
<dbReference type="InterPro" id="IPR052541">
    <property type="entry name" value="SQRD"/>
</dbReference>
<dbReference type="HOGENOM" id="CLU_030742_5_2_6"/>
<evidence type="ECO:0000256" key="5">
    <source>
        <dbReference type="ARBA" id="ARBA00022741"/>
    </source>
</evidence>
<dbReference type="GO" id="GO:0070224">
    <property type="term" value="F:sulfide:quinone oxidoreductase activity"/>
    <property type="evidence" value="ECO:0007669"/>
    <property type="project" value="UniProtKB-EC"/>
</dbReference>
<dbReference type="GO" id="GO:0048038">
    <property type="term" value="F:quinone binding"/>
    <property type="evidence" value="ECO:0007669"/>
    <property type="project" value="UniProtKB-KW"/>
</dbReference>
<keyword evidence="4" id="KW-0874">Quinone</keyword>
<dbReference type="STRING" id="413404.Rmag_1053"/>
<dbReference type="RefSeq" id="WP_011738382.1">
    <property type="nucleotide sequence ID" value="NC_008610.1"/>
</dbReference>